<evidence type="ECO:0000256" key="1">
    <source>
        <dbReference type="SAM" id="Phobius"/>
    </source>
</evidence>
<evidence type="ECO:0000313" key="3">
    <source>
        <dbReference type="Proteomes" id="UP000255352"/>
    </source>
</evidence>
<feature type="transmembrane region" description="Helical" evidence="1">
    <location>
        <begin position="253"/>
        <end position="273"/>
    </location>
</feature>
<dbReference type="EMBL" id="UHFP01000001">
    <property type="protein sequence ID" value="SUN67931.1"/>
    <property type="molecule type" value="Genomic_DNA"/>
</dbReference>
<evidence type="ECO:0000313" key="2">
    <source>
        <dbReference type="EMBL" id="SUN67931.1"/>
    </source>
</evidence>
<feature type="transmembrane region" description="Helical" evidence="1">
    <location>
        <begin position="197"/>
        <end position="216"/>
    </location>
</feature>
<sequence>MWNGRFVAHTMVQFILQFKKIYFDIINTLIYLILIWLIILIGKTKEVGKIRPAVYILSFIYFWFYLPEIGKSVLWISGSCNYLWTSVIYLTYFLCIISITNKEVPLFKGFEIVLLGFLAGASNENSSPATLLMAFIYLAIHYPYRSKGTKYGIASLFTGGLGFLLMLKSPGSQKRGAMTLTIDIVKDNFKMIFDNLIHNYWFIYTLIILFIILLVVKKVKLSKNTIALWTILFVGHFSSAFALIASPETPKRTLFGSVLFLGIILFSLINVLYREFNQKGLAVFVALLSFLFLHSYWIINEDLTNSFKEVSNQYSRLYNSPKNSDVRIPLLSTPKTDYNAYLLTSNVKIDSNDWFNQWMSVYFDKKSITGY</sequence>
<dbReference type="Pfam" id="PF19528">
    <property type="entry name" value="DUF6056"/>
    <property type="match status" value="1"/>
</dbReference>
<feature type="transmembrane region" description="Helical" evidence="1">
    <location>
        <begin position="280"/>
        <end position="299"/>
    </location>
</feature>
<keyword evidence="1" id="KW-0472">Membrane</keyword>
<dbReference type="Proteomes" id="UP000255352">
    <property type="component" value="Unassembled WGS sequence"/>
</dbReference>
<organism evidence="2 3">
    <name type="scientific">Streptococcus infantarius</name>
    <dbReference type="NCBI Taxonomy" id="102684"/>
    <lineage>
        <taxon>Bacteria</taxon>
        <taxon>Bacillati</taxon>
        <taxon>Bacillota</taxon>
        <taxon>Bacilli</taxon>
        <taxon>Lactobacillales</taxon>
        <taxon>Streptococcaceae</taxon>
        <taxon>Streptococcus</taxon>
    </lineage>
</organism>
<accession>A0A380KLL7</accession>
<feature type="transmembrane region" description="Helical" evidence="1">
    <location>
        <begin position="82"/>
        <end position="100"/>
    </location>
</feature>
<reference evidence="2 3" key="1">
    <citation type="submission" date="2018-06" db="EMBL/GenBank/DDBJ databases">
        <authorList>
            <consortium name="Pathogen Informatics"/>
            <person name="Doyle S."/>
        </authorList>
    </citation>
    <scope>NUCLEOTIDE SEQUENCE [LARGE SCALE GENOMIC DNA]</scope>
    <source>
        <strain evidence="2 3">NCTC13760</strain>
    </source>
</reference>
<protein>
    <submittedName>
        <fullName evidence="2">Membrane protein</fullName>
    </submittedName>
</protein>
<keyword evidence="1" id="KW-1133">Transmembrane helix</keyword>
<feature type="transmembrane region" description="Helical" evidence="1">
    <location>
        <begin position="112"/>
        <end position="139"/>
    </location>
</feature>
<dbReference type="AlphaFoldDB" id="A0A380KLL7"/>
<feature type="transmembrane region" description="Helical" evidence="1">
    <location>
        <begin position="53"/>
        <end position="70"/>
    </location>
</feature>
<gene>
    <name evidence="2" type="ORF">NCTC13760_00608</name>
</gene>
<name>A0A380KLL7_9STRE</name>
<proteinExistence type="predicted"/>
<feature type="transmembrane region" description="Helical" evidence="1">
    <location>
        <begin position="228"/>
        <end position="247"/>
    </location>
</feature>
<keyword evidence="1" id="KW-0812">Transmembrane</keyword>
<dbReference type="InterPro" id="IPR045691">
    <property type="entry name" value="DUF6056"/>
</dbReference>
<feature type="transmembrane region" description="Helical" evidence="1">
    <location>
        <begin position="21"/>
        <end position="41"/>
    </location>
</feature>
<feature type="transmembrane region" description="Helical" evidence="1">
    <location>
        <begin position="151"/>
        <end position="167"/>
    </location>
</feature>